<proteinExistence type="inferred from homology"/>
<evidence type="ECO:0000256" key="1">
    <source>
        <dbReference type="ARBA" id="ARBA00023125"/>
    </source>
</evidence>
<comment type="caution">
    <text evidence="4">The sequence shown here is derived from an EMBL/GenBank/DDBJ whole genome shotgun (WGS) entry which is preliminary data.</text>
</comment>
<accession>A0A2V1IS08</accession>
<dbReference type="GO" id="GO:0006260">
    <property type="term" value="P:DNA replication"/>
    <property type="evidence" value="ECO:0007669"/>
    <property type="project" value="InterPro"/>
</dbReference>
<dbReference type="PANTHER" id="PTHR10302">
    <property type="entry name" value="SINGLE-STRANDED DNA-BINDING PROTEIN"/>
    <property type="match status" value="1"/>
</dbReference>
<dbReference type="GO" id="GO:0003697">
    <property type="term" value="F:single-stranded DNA binding"/>
    <property type="evidence" value="ECO:0007669"/>
    <property type="project" value="UniProtKB-UniRule"/>
</dbReference>
<sequence length="110" mass="12967">MSVNKVILIGNVGTDPEIRYIETRPIASFRMATNERERTLPDGSKIPERTEWHSIVMWDGAAEFAEKYIRKGSRLYVEGKIRYRIWEDRNAIKRNVTEIYVDNFELLGFK</sequence>
<comment type="caution">
    <text evidence="2">Lacks conserved residue(s) required for the propagation of feature annotation.</text>
</comment>
<reference evidence="5" key="1">
    <citation type="submission" date="2018-02" db="EMBL/GenBank/DDBJ databases">
        <authorList>
            <person name="Clavel T."/>
            <person name="Strowig T."/>
        </authorList>
    </citation>
    <scope>NUCLEOTIDE SEQUENCE [LARGE SCALE GENOMIC DNA]</scope>
    <source>
        <strain evidence="5">DSM 103720</strain>
    </source>
</reference>
<dbReference type="Proteomes" id="UP000244905">
    <property type="component" value="Unassembled WGS sequence"/>
</dbReference>
<dbReference type="PIRSF" id="PIRSF002070">
    <property type="entry name" value="SSB"/>
    <property type="match status" value="1"/>
</dbReference>
<keyword evidence="1 2" id="KW-0238">DNA-binding</keyword>
<gene>
    <name evidence="4" type="ORF">C5O23_02925</name>
</gene>
<dbReference type="HAMAP" id="MF_00984">
    <property type="entry name" value="SSB"/>
    <property type="match status" value="1"/>
</dbReference>
<dbReference type="Gene3D" id="2.40.50.140">
    <property type="entry name" value="Nucleic acid-binding proteins"/>
    <property type="match status" value="1"/>
</dbReference>
<dbReference type="Pfam" id="PF00436">
    <property type="entry name" value="SSB"/>
    <property type="match status" value="1"/>
</dbReference>
<evidence type="ECO:0000313" key="5">
    <source>
        <dbReference type="Proteomes" id="UP000244905"/>
    </source>
</evidence>
<dbReference type="NCBIfam" id="TIGR00621">
    <property type="entry name" value="ssb"/>
    <property type="match status" value="1"/>
</dbReference>
<dbReference type="EMBL" id="PUEC01000004">
    <property type="protein sequence ID" value="PWB03681.1"/>
    <property type="molecule type" value="Genomic_DNA"/>
</dbReference>
<evidence type="ECO:0000256" key="3">
    <source>
        <dbReference type="PIRNR" id="PIRNR002070"/>
    </source>
</evidence>
<dbReference type="GO" id="GO:0009295">
    <property type="term" value="C:nucleoid"/>
    <property type="evidence" value="ECO:0007669"/>
    <property type="project" value="TreeGrafter"/>
</dbReference>
<dbReference type="GeneID" id="82525302"/>
<protein>
    <recommendedName>
        <fullName evidence="2 3">Single-stranded DNA-binding protein</fullName>
        <shortName evidence="2">SSB</shortName>
    </recommendedName>
</protein>
<dbReference type="PANTHER" id="PTHR10302:SF27">
    <property type="entry name" value="SINGLE-STRANDED DNA-BINDING PROTEIN"/>
    <property type="match status" value="1"/>
</dbReference>
<evidence type="ECO:0000313" key="4">
    <source>
        <dbReference type="EMBL" id="PWB03681.1"/>
    </source>
</evidence>
<dbReference type="AlphaFoldDB" id="A0A2V1IS08"/>
<organism evidence="4 5">
    <name type="scientific">Duncaniella muris</name>
    <dbReference type="NCBI Taxonomy" id="2094150"/>
    <lineage>
        <taxon>Bacteria</taxon>
        <taxon>Pseudomonadati</taxon>
        <taxon>Bacteroidota</taxon>
        <taxon>Bacteroidia</taxon>
        <taxon>Bacteroidales</taxon>
        <taxon>Muribaculaceae</taxon>
        <taxon>Duncaniella</taxon>
    </lineage>
</organism>
<comment type="subunit">
    <text evidence="2">Homotetramer.</text>
</comment>
<name>A0A2V1IS08_9BACT</name>
<dbReference type="InterPro" id="IPR012340">
    <property type="entry name" value="NA-bd_OB-fold"/>
</dbReference>
<dbReference type="SUPFAM" id="SSF50249">
    <property type="entry name" value="Nucleic acid-binding proteins"/>
    <property type="match status" value="1"/>
</dbReference>
<dbReference type="InterPro" id="IPR000424">
    <property type="entry name" value="Primosome_PriB/ssb"/>
</dbReference>
<evidence type="ECO:0000256" key="2">
    <source>
        <dbReference type="HAMAP-Rule" id="MF_00984"/>
    </source>
</evidence>
<dbReference type="CDD" id="cd04496">
    <property type="entry name" value="SSB_OBF"/>
    <property type="match status" value="1"/>
</dbReference>
<dbReference type="InterPro" id="IPR011344">
    <property type="entry name" value="ssDNA-bd"/>
</dbReference>
<dbReference type="PROSITE" id="PS50935">
    <property type="entry name" value="SSB"/>
    <property type="match status" value="1"/>
</dbReference>
<dbReference type="RefSeq" id="WP_107031463.1">
    <property type="nucleotide sequence ID" value="NZ_CAJSYL010000017.1"/>
</dbReference>
<keyword evidence="5" id="KW-1185">Reference proteome</keyword>